<gene>
    <name evidence="2" type="ORF">AVDCRST_MAG78-1201</name>
</gene>
<feature type="region of interest" description="Disordered" evidence="1">
    <location>
        <begin position="1"/>
        <end position="39"/>
    </location>
</feature>
<dbReference type="EMBL" id="CADCVB010000086">
    <property type="protein sequence ID" value="CAA9423471.1"/>
    <property type="molecule type" value="Genomic_DNA"/>
</dbReference>
<reference evidence="2" key="1">
    <citation type="submission" date="2020-02" db="EMBL/GenBank/DDBJ databases">
        <authorList>
            <person name="Meier V. D."/>
        </authorList>
    </citation>
    <scope>NUCLEOTIDE SEQUENCE</scope>
    <source>
        <strain evidence="2">AVDCRST_MAG78</strain>
    </source>
</reference>
<feature type="compositionally biased region" description="Basic and acidic residues" evidence="1">
    <location>
        <begin position="1"/>
        <end position="16"/>
    </location>
</feature>
<proteinExistence type="predicted"/>
<sequence>MKRFARSDDGNGEGRKPVSAQRNGEDTLPRPPVGGVVAGGRKFSRGQAIRLLGGGFAGAALLSVGLTRTAAASTSSLSDSGAYQASVQRAFSGQTDLIEDREHCSAHPERLKTIGRAIGQQVRIERSSSQYALYTVSEPHQESPDNVVRMGLTGRQRLGTSDEFAATLNAQVPHPTFTEAEAEDRSEFVERLKDNGTHKGLIAIAPHGGQIEPYTDQQAERVAWRLARKKVSSWRCKGWKQGGGAHDRWHITSTDIHPASFPRLNRVISRGFRYAVAFHGFGQQGILIGGAAPDSLKREIEKAIERAVVGSGIEVRIAQPGDDLGGGSSRNVVNRLTAGGTGGIQIEQSFSARKGYGQAIADAVAGVYRSKLR</sequence>
<evidence type="ECO:0000256" key="1">
    <source>
        <dbReference type="SAM" id="MobiDB-lite"/>
    </source>
</evidence>
<dbReference type="InterPro" id="IPR038128">
    <property type="entry name" value="Gamma_PGA_hydro_sf"/>
</dbReference>
<dbReference type="AlphaFoldDB" id="A0A6J4PW38"/>
<dbReference type="Pfam" id="PF05908">
    <property type="entry name" value="Gamma_PGA_hydro"/>
    <property type="match status" value="1"/>
</dbReference>
<organism evidence="2">
    <name type="scientific">uncultured Rubrobacteraceae bacterium</name>
    <dbReference type="NCBI Taxonomy" id="349277"/>
    <lineage>
        <taxon>Bacteria</taxon>
        <taxon>Bacillati</taxon>
        <taxon>Actinomycetota</taxon>
        <taxon>Rubrobacteria</taxon>
        <taxon>Rubrobacterales</taxon>
        <taxon>Rubrobacteraceae</taxon>
        <taxon>environmental samples</taxon>
    </lineage>
</organism>
<dbReference type="Gene3D" id="3.40.630.100">
    <property type="entry name" value="Poly-gamma-glutamate hydrolase, zinc-binding motif"/>
    <property type="match status" value="1"/>
</dbReference>
<dbReference type="InterPro" id="IPR008585">
    <property type="entry name" value="Gamma_PGA_hydro"/>
</dbReference>
<accession>A0A6J4PW38</accession>
<name>A0A6J4PW38_9ACTN</name>
<protein>
    <submittedName>
        <fullName evidence="2">Uncharacterized protein</fullName>
    </submittedName>
</protein>
<evidence type="ECO:0000313" key="2">
    <source>
        <dbReference type="EMBL" id="CAA9423471.1"/>
    </source>
</evidence>